<dbReference type="EMBL" id="BARS01031573">
    <property type="protein sequence ID" value="GAG19682.1"/>
    <property type="molecule type" value="Genomic_DNA"/>
</dbReference>
<feature type="transmembrane region" description="Helical" evidence="1">
    <location>
        <begin position="35"/>
        <end position="53"/>
    </location>
</feature>
<keyword evidence="1" id="KW-0812">Transmembrane</keyword>
<dbReference type="AlphaFoldDB" id="X0W8V6"/>
<proteinExistence type="predicted"/>
<evidence type="ECO:0000313" key="2">
    <source>
        <dbReference type="EMBL" id="GAG19682.1"/>
    </source>
</evidence>
<name>X0W8V6_9ZZZZ</name>
<gene>
    <name evidence="2" type="ORF">S01H1_49119</name>
</gene>
<accession>X0W8V6</accession>
<protein>
    <submittedName>
        <fullName evidence="2">Uncharacterized protein</fullName>
    </submittedName>
</protein>
<sequence>MLNGVLGQYPQHPYTERGMESYTYVNIFETKGLEYLLLICFLVMFVLLIRYLSHA</sequence>
<organism evidence="2">
    <name type="scientific">marine sediment metagenome</name>
    <dbReference type="NCBI Taxonomy" id="412755"/>
    <lineage>
        <taxon>unclassified sequences</taxon>
        <taxon>metagenomes</taxon>
        <taxon>ecological metagenomes</taxon>
    </lineage>
</organism>
<keyword evidence="1" id="KW-0472">Membrane</keyword>
<feature type="non-terminal residue" evidence="2">
    <location>
        <position position="55"/>
    </location>
</feature>
<keyword evidence="1" id="KW-1133">Transmembrane helix</keyword>
<reference evidence="2" key="1">
    <citation type="journal article" date="2014" name="Front. Microbiol.">
        <title>High frequency of phylogenetically diverse reductive dehalogenase-homologous genes in deep subseafloor sedimentary metagenomes.</title>
        <authorList>
            <person name="Kawai M."/>
            <person name="Futagami T."/>
            <person name="Toyoda A."/>
            <person name="Takaki Y."/>
            <person name="Nishi S."/>
            <person name="Hori S."/>
            <person name="Arai W."/>
            <person name="Tsubouchi T."/>
            <person name="Morono Y."/>
            <person name="Uchiyama I."/>
            <person name="Ito T."/>
            <person name="Fujiyama A."/>
            <person name="Inagaki F."/>
            <person name="Takami H."/>
        </authorList>
    </citation>
    <scope>NUCLEOTIDE SEQUENCE</scope>
    <source>
        <strain evidence="2">Expedition CK06-06</strain>
    </source>
</reference>
<evidence type="ECO:0000256" key="1">
    <source>
        <dbReference type="SAM" id="Phobius"/>
    </source>
</evidence>
<comment type="caution">
    <text evidence="2">The sequence shown here is derived from an EMBL/GenBank/DDBJ whole genome shotgun (WGS) entry which is preliminary data.</text>
</comment>